<accession>A0ABS6MQD4</accession>
<keyword evidence="3" id="KW-1185">Reference proteome</keyword>
<dbReference type="NCBIfam" id="TIGR01549">
    <property type="entry name" value="HAD-SF-IA-v1"/>
    <property type="match status" value="1"/>
</dbReference>
<organism evidence="2 3">
    <name type="scientific">Arsukibacterium indicum</name>
    <dbReference type="NCBI Taxonomy" id="2848612"/>
    <lineage>
        <taxon>Bacteria</taxon>
        <taxon>Pseudomonadati</taxon>
        <taxon>Pseudomonadota</taxon>
        <taxon>Gammaproteobacteria</taxon>
        <taxon>Chromatiales</taxon>
        <taxon>Chromatiaceae</taxon>
        <taxon>Arsukibacterium</taxon>
    </lineage>
</organism>
<evidence type="ECO:0000256" key="1">
    <source>
        <dbReference type="HAMAP-Rule" id="MF_01681"/>
    </source>
</evidence>
<gene>
    <name evidence="1 2" type="primary">mtnC</name>
    <name evidence="2" type="ORF">KQY15_17745</name>
</gene>
<comment type="cofactor">
    <cofactor evidence="1">
        <name>Mg(2+)</name>
        <dbReference type="ChEBI" id="CHEBI:18420"/>
    </cofactor>
    <text evidence="1">Binds 1 Mg(2+) ion per subunit.</text>
</comment>
<comment type="similarity">
    <text evidence="1">Belongs to the HAD-like hydrolase superfamily. MasA/MtnC family.</text>
</comment>
<dbReference type="Pfam" id="PF00702">
    <property type="entry name" value="Hydrolase"/>
    <property type="match status" value="1"/>
</dbReference>
<keyword evidence="1" id="KW-0028">Amino-acid biosynthesis</keyword>
<dbReference type="SFLD" id="SFLDG01129">
    <property type="entry name" value="C1.5:_HAD__Beta-PGM__Phosphata"/>
    <property type="match status" value="1"/>
</dbReference>
<dbReference type="PANTHER" id="PTHR20371:SF1">
    <property type="entry name" value="ENOLASE-PHOSPHATASE E1"/>
    <property type="match status" value="1"/>
</dbReference>
<dbReference type="EMBL" id="JAHRID010000010">
    <property type="protein sequence ID" value="MBV2130945.1"/>
    <property type="molecule type" value="Genomic_DNA"/>
</dbReference>
<dbReference type="Proteomes" id="UP000704611">
    <property type="component" value="Unassembled WGS sequence"/>
</dbReference>
<protein>
    <recommendedName>
        <fullName evidence="1">Enolase-phosphatase E1</fullName>
        <ecNumber evidence="1">3.1.3.77</ecNumber>
    </recommendedName>
    <alternativeName>
        <fullName evidence="1">2,3-diketo-5-methylthio-1-phosphopentane phosphatase</fullName>
    </alternativeName>
</protein>
<comment type="pathway">
    <text evidence="1">Amino-acid biosynthesis; L-methionine biosynthesis via salvage pathway; L-methionine from S-methyl-5-thio-alpha-D-ribose 1-phosphate: step 4/6.</text>
</comment>
<dbReference type="InterPro" id="IPR006439">
    <property type="entry name" value="HAD-SF_hydro_IA"/>
</dbReference>
<dbReference type="GO" id="GO:0043874">
    <property type="term" value="F:acireductone synthase activity"/>
    <property type="evidence" value="ECO:0007669"/>
    <property type="project" value="UniProtKB-EC"/>
</dbReference>
<dbReference type="NCBIfam" id="TIGR01691">
    <property type="entry name" value="enolase-ppase"/>
    <property type="match status" value="1"/>
</dbReference>
<comment type="catalytic activity">
    <reaction evidence="1">
        <text>5-methylsulfanyl-2,3-dioxopentyl phosphate + H2O = 1,2-dihydroxy-5-(methylsulfanyl)pent-1-en-3-one + phosphate</text>
        <dbReference type="Rhea" id="RHEA:21700"/>
        <dbReference type="ChEBI" id="CHEBI:15377"/>
        <dbReference type="ChEBI" id="CHEBI:43474"/>
        <dbReference type="ChEBI" id="CHEBI:49252"/>
        <dbReference type="ChEBI" id="CHEBI:58828"/>
        <dbReference type="EC" id="3.1.3.77"/>
    </reaction>
</comment>
<dbReference type="SFLD" id="SFLDS00003">
    <property type="entry name" value="Haloacid_Dehalogenase"/>
    <property type="match status" value="1"/>
</dbReference>
<comment type="pathway">
    <text evidence="1">Amino-acid biosynthesis; L-methionine biosynthesis via salvage pathway; L-methionine from S-methyl-5-thio-alpha-D-ribose 1-phosphate: step 3/6.</text>
</comment>
<name>A0ABS6MQD4_9GAMM</name>
<dbReference type="InterPro" id="IPR023943">
    <property type="entry name" value="Enolase-ppase_E1"/>
</dbReference>
<sequence>MNYRAIITDIEGTTSRISFVTDVLFPYAAKHLPDFIRQHQAEPAVASELNEVRKLMQQADADTDSCISQLLQWIAEDKKVTPLKTLQGMVWANGYQSGAFTGHIYADVAAKLADWHRDGIQLYVYSSGSVAAQQLLFQHSDFGDLTPLFSGYFDTRIGAKRDVSAYAAILQQLQLPPRQVLFLSDVTAELDAACQLGIATVQLTREDQSAGKHKTAKDFYQVQELMQ</sequence>
<keyword evidence="1" id="KW-0486">Methionine biosynthesis</keyword>
<dbReference type="SFLD" id="SFLDG01133">
    <property type="entry name" value="C1.5.4:_Enolase-phosphatase_Li"/>
    <property type="match status" value="1"/>
</dbReference>
<dbReference type="RefSeq" id="WP_217671255.1">
    <property type="nucleotide sequence ID" value="NZ_JAHRID010000010.1"/>
</dbReference>
<keyword evidence="1" id="KW-0479">Metal-binding</keyword>
<proteinExistence type="inferred from homology"/>
<keyword evidence="1" id="KW-0460">Magnesium</keyword>
<comment type="subunit">
    <text evidence="1">Monomer.</text>
</comment>
<evidence type="ECO:0000313" key="2">
    <source>
        <dbReference type="EMBL" id="MBV2130945.1"/>
    </source>
</evidence>
<dbReference type="CDD" id="cd01629">
    <property type="entry name" value="HAD_EP"/>
    <property type="match status" value="1"/>
</dbReference>
<reference evidence="2 3" key="1">
    <citation type="submission" date="2021-06" db="EMBL/GenBank/DDBJ databases">
        <title>Rheinheimera indica sp. nov., isolated from deep-sea sediment.</title>
        <authorList>
            <person name="Wang Z."/>
            <person name="Zhang X.-Y."/>
        </authorList>
    </citation>
    <scope>NUCLEOTIDE SEQUENCE [LARGE SCALE GENOMIC DNA]</scope>
    <source>
        <strain evidence="2 3">SM2107</strain>
    </source>
</reference>
<dbReference type="HAMAP" id="MF_01681">
    <property type="entry name" value="Salvage_MtnC"/>
    <property type="match status" value="1"/>
</dbReference>
<dbReference type="PANTHER" id="PTHR20371">
    <property type="entry name" value="ENOLASE-PHOSPHATASE E1"/>
    <property type="match status" value="1"/>
</dbReference>
<dbReference type="EC" id="3.1.3.77" evidence="1"/>
<dbReference type="SFLD" id="SFLDF00044">
    <property type="entry name" value="enolase-phosphatase"/>
    <property type="match status" value="1"/>
</dbReference>
<comment type="function">
    <text evidence="1">Bifunctional enzyme that catalyzes the enolization of 2,3-diketo-5-methylthiopentyl-1-phosphate (DK-MTP-1-P) into the intermediate 2-hydroxy-3-keto-5-methylthiopentenyl-1-phosphate (HK-MTPenyl-1-P), which is then dephosphorylated to form the acireductone 1,2-dihydroxy-3-keto-5-methylthiopentene (DHK-MTPene).</text>
</comment>
<comment type="caution">
    <text evidence="2">The sequence shown here is derived from an EMBL/GenBank/DDBJ whole genome shotgun (WGS) entry which is preliminary data.</text>
</comment>
<evidence type="ECO:0000313" key="3">
    <source>
        <dbReference type="Proteomes" id="UP000704611"/>
    </source>
</evidence>
<keyword evidence="1 2" id="KW-0378">Hydrolase</keyword>